<feature type="transmembrane region" description="Helical" evidence="1">
    <location>
        <begin position="361"/>
        <end position="382"/>
    </location>
</feature>
<feature type="transmembrane region" description="Helical" evidence="1">
    <location>
        <begin position="199"/>
        <end position="220"/>
    </location>
</feature>
<comment type="caution">
    <text evidence="2">The sequence shown here is derived from an EMBL/GenBank/DDBJ whole genome shotgun (WGS) entry which is preliminary data.</text>
</comment>
<evidence type="ECO:0000313" key="2">
    <source>
        <dbReference type="EMBL" id="RDY29345.1"/>
    </source>
</evidence>
<proteinExistence type="predicted"/>
<organism evidence="2 3">
    <name type="scientific">Romboutsia weinsteinii</name>
    <dbReference type="NCBI Taxonomy" id="2020949"/>
    <lineage>
        <taxon>Bacteria</taxon>
        <taxon>Bacillati</taxon>
        <taxon>Bacillota</taxon>
        <taxon>Clostridia</taxon>
        <taxon>Peptostreptococcales</taxon>
        <taxon>Peptostreptococcaceae</taxon>
        <taxon>Romboutsia</taxon>
    </lineage>
</organism>
<feature type="transmembrane region" description="Helical" evidence="1">
    <location>
        <begin position="245"/>
        <end position="267"/>
    </location>
</feature>
<dbReference type="OrthoDB" id="2199615at2"/>
<keyword evidence="1" id="KW-0472">Membrane</keyword>
<dbReference type="EMBL" id="NOJY02000002">
    <property type="protein sequence ID" value="RDY29345.1"/>
    <property type="molecule type" value="Genomic_DNA"/>
</dbReference>
<name>A0A371J9C2_9FIRM</name>
<feature type="transmembrane region" description="Helical" evidence="1">
    <location>
        <begin position="327"/>
        <end position="349"/>
    </location>
</feature>
<dbReference type="AlphaFoldDB" id="A0A371J9C2"/>
<reference evidence="2 3" key="1">
    <citation type="journal article" date="2017" name="Genome Announc.">
        <title>Draft Genome Sequence of Romboutsia weinsteinii sp. nov. Strain CCRI-19649(T) Isolated from Surface Water.</title>
        <authorList>
            <person name="Maheux A.F."/>
            <person name="Boudreau D.K."/>
            <person name="Berube E."/>
            <person name="Boissinot M."/>
            <person name="Cantin P."/>
            <person name="Raymond F."/>
            <person name="Corbeil J."/>
            <person name="Omar R.F."/>
            <person name="Bergeron M.G."/>
        </authorList>
    </citation>
    <scope>NUCLEOTIDE SEQUENCE [LARGE SCALE GENOMIC DNA]</scope>
    <source>
        <strain evidence="2 3">CCRI-19649</strain>
    </source>
</reference>
<evidence type="ECO:0000256" key="1">
    <source>
        <dbReference type="SAM" id="Phobius"/>
    </source>
</evidence>
<sequence length="391" mass="45583">MRIIINEIKKIFNITNLIVVGILTILMWVLFISFEIEVFPNGQPTTESFNESIYMLEKYGLEMDEEEFKDYKIRREDKVKEATKYLSSNEESFRLGINTYEAYLDAKQNTLDKRGNGNEKETDIKNLLNKIIFEDNIALFWELSAIDYFIERYEDKEFWMDSEIDYSNKVIEKRHQELTNSDNANSPFNFVIYTNYNDLIIWINILIIITIATMISPIFINDNKNKVNYLQYSSKIGRKIFNKKIISGIISSIILITIQLGIFFTVYKSNNTYQFWDCSINSVFSDTYSWLDITFGKYIILTVILTYILGVAVCIVSMFVSSKVSTYISLIGIQIPILFGFGAFIQSVGINNATATYLPKYTVHILYLVLMIVTDLLIYKMIKKEKKIDIK</sequence>
<dbReference type="RefSeq" id="WP_094367990.1">
    <property type="nucleotide sequence ID" value="NZ_NOJY02000002.1"/>
</dbReference>
<keyword evidence="1" id="KW-0812">Transmembrane</keyword>
<feature type="transmembrane region" description="Helical" evidence="1">
    <location>
        <begin position="12"/>
        <end position="34"/>
    </location>
</feature>
<protein>
    <submittedName>
        <fullName evidence="2">Uncharacterized protein</fullName>
    </submittedName>
</protein>
<dbReference type="Proteomes" id="UP000215694">
    <property type="component" value="Unassembled WGS sequence"/>
</dbReference>
<keyword evidence="3" id="KW-1185">Reference proteome</keyword>
<keyword evidence="1" id="KW-1133">Transmembrane helix</keyword>
<gene>
    <name evidence="2" type="ORF">CHL78_001205</name>
</gene>
<feature type="transmembrane region" description="Helical" evidence="1">
    <location>
        <begin position="298"/>
        <end position="320"/>
    </location>
</feature>
<evidence type="ECO:0000313" key="3">
    <source>
        <dbReference type="Proteomes" id="UP000215694"/>
    </source>
</evidence>
<accession>A0A371J9C2</accession>